<evidence type="ECO:0000313" key="3">
    <source>
        <dbReference type="Proteomes" id="UP001224775"/>
    </source>
</evidence>
<reference evidence="2" key="1">
    <citation type="submission" date="2023-06" db="EMBL/GenBank/DDBJ databases">
        <title>Survivors Of The Sea: Transcriptome response of Skeletonema marinoi to long-term dormancy.</title>
        <authorList>
            <person name="Pinder M.I.M."/>
            <person name="Kourtchenko O."/>
            <person name="Robertson E.K."/>
            <person name="Larsson T."/>
            <person name="Maumus F."/>
            <person name="Osuna-Cruz C.M."/>
            <person name="Vancaester E."/>
            <person name="Stenow R."/>
            <person name="Vandepoele K."/>
            <person name="Ploug H."/>
            <person name="Bruchert V."/>
            <person name="Godhe A."/>
            <person name="Topel M."/>
        </authorList>
    </citation>
    <scope>NUCLEOTIDE SEQUENCE</scope>
    <source>
        <strain evidence="2">R05AC</strain>
    </source>
</reference>
<dbReference type="AlphaFoldDB" id="A0AAD8Y2H3"/>
<feature type="compositionally biased region" description="Polar residues" evidence="1">
    <location>
        <begin position="339"/>
        <end position="348"/>
    </location>
</feature>
<evidence type="ECO:0000313" key="2">
    <source>
        <dbReference type="EMBL" id="KAK1738323.1"/>
    </source>
</evidence>
<feature type="region of interest" description="Disordered" evidence="1">
    <location>
        <begin position="419"/>
        <end position="441"/>
    </location>
</feature>
<dbReference type="Proteomes" id="UP001224775">
    <property type="component" value="Unassembled WGS sequence"/>
</dbReference>
<organism evidence="2 3">
    <name type="scientific">Skeletonema marinoi</name>
    <dbReference type="NCBI Taxonomy" id="267567"/>
    <lineage>
        <taxon>Eukaryota</taxon>
        <taxon>Sar</taxon>
        <taxon>Stramenopiles</taxon>
        <taxon>Ochrophyta</taxon>
        <taxon>Bacillariophyta</taxon>
        <taxon>Coscinodiscophyceae</taxon>
        <taxon>Thalassiosirophycidae</taxon>
        <taxon>Thalassiosirales</taxon>
        <taxon>Skeletonemataceae</taxon>
        <taxon>Skeletonema</taxon>
        <taxon>Skeletonema marinoi-dohrnii complex</taxon>
    </lineage>
</organism>
<feature type="compositionally biased region" description="Low complexity" evidence="1">
    <location>
        <begin position="188"/>
        <end position="199"/>
    </location>
</feature>
<feature type="region of interest" description="Disordered" evidence="1">
    <location>
        <begin position="234"/>
        <end position="275"/>
    </location>
</feature>
<keyword evidence="3" id="KW-1185">Reference proteome</keyword>
<accession>A0AAD8Y2H3</accession>
<feature type="region of interest" description="Disordered" evidence="1">
    <location>
        <begin position="1"/>
        <end position="200"/>
    </location>
</feature>
<name>A0AAD8Y2H3_9STRA</name>
<proteinExistence type="predicted"/>
<feature type="compositionally biased region" description="Basic residues" evidence="1">
    <location>
        <begin position="98"/>
        <end position="107"/>
    </location>
</feature>
<evidence type="ECO:0000256" key="1">
    <source>
        <dbReference type="SAM" id="MobiDB-lite"/>
    </source>
</evidence>
<dbReference type="EMBL" id="JATAAI010000021">
    <property type="protein sequence ID" value="KAK1738323.1"/>
    <property type="molecule type" value="Genomic_DNA"/>
</dbReference>
<protein>
    <submittedName>
        <fullName evidence="2">Uncharacterized protein</fullName>
    </submittedName>
</protein>
<feature type="compositionally biased region" description="Low complexity" evidence="1">
    <location>
        <begin position="50"/>
        <end position="59"/>
    </location>
</feature>
<gene>
    <name evidence="2" type="ORF">QTG54_010992</name>
</gene>
<feature type="compositionally biased region" description="Basic residues" evidence="1">
    <location>
        <begin position="1"/>
        <end position="10"/>
    </location>
</feature>
<feature type="region of interest" description="Disordered" evidence="1">
    <location>
        <begin position="330"/>
        <end position="354"/>
    </location>
</feature>
<comment type="caution">
    <text evidence="2">The sequence shown here is derived from an EMBL/GenBank/DDBJ whole genome shotgun (WGS) entry which is preliminary data.</text>
</comment>
<sequence>MEGVANKRKPYGLSNDKVNGFRQRQGNVVAKEAAAGTATTNSSRDRSLSTRRMSSTRSRTTSKRRNHDGKVDTRGRSMCRNKNQASASPADDQLRSKSCSRKHRKSRSSSQRLLSSPTYRSSTQDAERSQSSRPKSIVRTVKSSVDVSDYGRSPGDVGRSRSMSRSRSEAPNQGGAAALSSAFSTHQGKSSGNSKAAASTPRRFFVEVDENMNILKLKEVNDYSETNAIYKPVLTSGKDRTNRRRSSSFDGRQPTRDECRQNRRRSSSCEPMLTRSSALRSSLVRSSFTSRSRSGLNQSVSFSIHDESTEDTIKRVSSYSRQVPQIRDVVDFDPRLKESSSTQATSTINDDEEDSFGFLQPATFWDNSESEDANDSNLQFGVASNLAIVASVEEAEEFDQDKSELSSYTNTSSRRKFFGKKSTRRAVPVNTHSHRSEREEKETSVLMTGAANCLEAQQLSATCKSKRVSRLYKMINNRYQ</sequence>